<dbReference type="GO" id="GO:0030659">
    <property type="term" value="C:cytoplasmic vesicle membrane"/>
    <property type="evidence" value="ECO:0007669"/>
    <property type="project" value="UniProtKB-SubCell"/>
</dbReference>
<dbReference type="Gene3D" id="3.30.1520.10">
    <property type="entry name" value="Phox-like domain"/>
    <property type="match status" value="1"/>
</dbReference>
<dbReference type="InterPro" id="IPR001683">
    <property type="entry name" value="PX_dom"/>
</dbReference>
<comment type="function">
    <text evidence="10">Critical regulator of endosomal recycling of numerous surface proteins, including integrins, signaling receptor and channels. Binds to NPxY sequences in the cytoplasmic tails of target cargos. Associates with retriever and CCC complexes to prevent lysosomal degradation and promote cell surface recycling of numerous cargos such as integrins ITGB1, ITGB5 and their associated alpha subunits. Also required for maintenance of normal cell surface levels of APP and LRP1. Interacts with membranes containing phosphatidylinositol 3-phosphate (PtdIns(3P)).</text>
</comment>
<dbReference type="PROSITE" id="PS50200">
    <property type="entry name" value="RA"/>
    <property type="match status" value="1"/>
</dbReference>
<dbReference type="Pfam" id="PF21271">
    <property type="entry name" value="SNX17-31_F2_FERM"/>
    <property type="match status" value="1"/>
</dbReference>
<dbReference type="GO" id="GO:0005769">
    <property type="term" value="C:early endosome"/>
    <property type="evidence" value="ECO:0007669"/>
    <property type="project" value="UniProtKB-SubCell"/>
</dbReference>
<dbReference type="GO" id="GO:0035091">
    <property type="term" value="F:phosphatidylinositol binding"/>
    <property type="evidence" value="ECO:0007669"/>
    <property type="project" value="InterPro"/>
</dbReference>
<dbReference type="SMART" id="SM00312">
    <property type="entry name" value="PX"/>
    <property type="match status" value="1"/>
</dbReference>
<protein>
    <recommendedName>
        <fullName evidence="4">Sorting nexin-17</fullName>
    </recommendedName>
</protein>
<comment type="similarity">
    <text evidence="3">Belongs to the sorting nexin family.</text>
</comment>
<dbReference type="CDD" id="cd16121">
    <property type="entry name" value="FERM_F1_SNX17"/>
    <property type="match status" value="1"/>
</dbReference>
<feature type="domain" description="Ras-associating" evidence="13">
    <location>
        <begin position="158"/>
        <end position="205"/>
    </location>
</feature>
<evidence type="ECO:0000256" key="6">
    <source>
        <dbReference type="ARBA" id="ARBA00022753"/>
    </source>
</evidence>
<dbReference type="InterPro" id="IPR048763">
    <property type="entry name" value="SNX17-31_FERM_F1"/>
</dbReference>
<dbReference type="InterPro" id="IPR048767">
    <property type="entry name" value="SNX17-31_FERM_F2"/>
</dbReference>
<feature type="region of interest" description="Disordered" evidence="11">
    <location>
        <begin position="331"/>
        <end position="468"/>
    </location>
</feature>
<feature type="domain" description="PX" evidence="12">
    <location>
        <begin position="1"/>
        <end position="108"/>
    </location>
</feature>
<evidence type="ECO:0000256" key="11">
    <source>
        <dbReference type="SAM" id="MobiDB-lite"/>
    </source>
</evidence>
<name>A0A6A7FSN0_9CRUS</name>
<feature type="region of interest" description="Disordered" evidence="11">
    <location>
        <begin position="608"/>
        <end position="644"/>
    </location>
</feature>
<dbReference type="EMBL" id="IACT01002294">
    <property type="protein sequence ID" value="LAC21581.1"/>
    <property type="molecule type" value="mRNA"/>
</dbReference>
<dbReference type="GO" id="GO:0007165">
    <property type="term" value="P:signal transduction"/>
    <property type="evidence" value="ECO:0007669"/>
    <property type="project" value="InterPro"/>
</dbReference>
<accession>A0A6A7FSN0</accession>
<dbReference type="InterPro" id="IPR036871">
    <property type="entry name" value="PX_dom_sf"/>
</dbReference>
<keyword evidence="8" id="KW-0446">Lipid-binding</keyword>
<dbReference type="Pfam" id="PF21273">
    <property type="entry name" value="SNX17-27-31_F1_FERM"/>
    <property type="match status" value="1"/>
</dbReference>
<organism evidence="14">
    <name type="scientific">Hirondellea gigas</name>
    <dbReference type="NCBI Taxonomy" id="1518452"/>
    <lineage>
        <taxon>Eukaryota</taxon>
        <taxon>Metazoa</taxon>
        <taxon>Ecdysozoa</taxon>
        <taxon>Arthropoda</taxon>
        <taxon>Crustacea</taxon>
        <taxon>Multicrustacea</taxon>
        <taxon>Malacostraca</taxon>
        <taxon>Eumalacostraca</taxon>
        <taxon>Peracarida</taxon>
        <taxon>Amphipoda</taxon>
        <taxon>Amphilochidea</taxon>
        <taxon>Lysianassida</taxon>
        <taxon>Lysianassidira</taxon>
        <taxon>Lysianassoidea</taxon>
        <taxon>Lysianassidae</taxon>
        <taxon>Hirondellea</taxon>
    </lineage>
</organism>
<dbReference type="Gene3D" id="2.30.29.30">
    <property type="entry name" value="Pleckstrin-homology domain (PH domain)/Phosphotyrosine-binding domain (PTB)"/>
    <property type="match status" value="2"/>
</dbReference>
<evidence type="ECO:0000256" key="4">
    <source>
        <dbReference type="ARBA" id="ARBA00015282"/>
    </source>
</evidence>
<dbReference type="InterPro" id="IPR028666">
    <property type="entry name" value="SNX17_FERM_N"/>
</dbReference>
<keyword evidence="9" id="KW-0472">Membrane</keyword>
<reference evidence="14" key="1">
    <citation type="submission" date="2017-11" db="EMBL/GenBank/DDBJ databases">
        <title>The sensing device of the deep-sea amphipod.</title>
        <authorList>
            <person name="Kobayashi H."/>
            <person name="Nagahama T."/>
            <person name="Arai W."/>
            <person name="Sasagawa Y."/>
            <person name="Umeda M."/>
            <person name="Hayashi T."/>
            <person name="Nikaido I."/>
            <person name="Watanabe H."/>
            <person name="Oguri K."/>
            <person name="Kitazato H."/>
            <person name="Fujioka K."/>
            <person name="Kido Y."/>
            <person name="Takami H."/>
        </authorList>
    </citation>
    <scope>NUCLEOTIDE SEQUENCE</scope>
    <source>
        <tissue evidence="14">Whole body</tissue>
    </source>
</reference>
<dbReference type="Pfam" id="PF18116">
    <property type="entry name" value="SNX17_FERM_C"/>
    <property type="match status" value="2"/>
</dbReference>
<dbReference type="GO" id="GO:0032456">
    <property type="term" value="P:endocytic recycling"/>
    <property type="evidence" value="ECO:0007669"/>
    <property type="project" value="TreeGrafter"/>
</dbReference>
<dbReference type="Gene3D" id="1.20.80.60">
    <property type="match status" value="1"/>
</dbReference>
<feature type="compositionally biased region" description="Low complexity" evidence="11">
    <location>
        <begin position="361"/>
        <end position="399"/>
    </location>
</feature>
<feature type="compositionally biased region" description="Low complexity" evidence="11">
    <location>
        <begin position="338"/>
        <end position="353"/>
    </location>
</feature>
<evidence type="ECO:0000259" key="13">
    <source>
        <dbReference type="PROSITE" id="PS50200"/>
    </source>
</evidence>
<dbReference type="GO" id="GO:0006886">
    <property type="term" value="P:intracellular protein transport"/>
    <property type="evidence" value="ECO:0007669"/>
    <property type="project" value="TreeGrafter"/>
</dbReference>
<dbReference type="Pfam" id="PF00787">
    <property type="entry name" value="PX"/>
    <property type="match status" value="1"/>
</dbReference>
<dbReference type="InterPro" id="IPR000159">
    <property type="entry name" value="RA_dom"/>
</dbReference>
<evidence type="ECO:0000259" key="12">
    <source>
        <dbReference type="PROSITE" id="PS50195"/>
    </source>
</evidence>
<dbReference type="PANTHER" id="PTHR12431:SF14">
    <property type="entry name" value="LD15323P"/>
    <property type="match status" value="1"/>
</dbReference>
<dbReference type="InterPro" id="IPR011993">
    <property type="entry name" value="PH-like_dom_sf"/>
</dbReference>
<evidence type="ECO:0000313" key="14">
    <source>
        <dbReference type="EMBL" id="LAC21581.1"/>
    </source>
</evidence>
<feature type="compositionally biased region" description="Polar residues" evidence="11">
    <location>
        <begin position="409"/>
        <end position="426"/>
    </location>
</feature>
<evidence type="ECO:0000256" key="10">
    <source>
        <dbReference type="ARBA" id="ARBA00045612"/>
    </source>
</evidence>
<feature type="compositionally biased region" description="Polar residues" evidence="11">
    <location>
        <begin position="436"/>
        <end position="445"/>
    </location>
</feature>
<dbReference type="AlphaFoldDB" id="A0A6A7FSN0"/>
<evidence type="ECO:0000256" key="7">
    <source>
        <dbReference type="ARBA" id="ARBA00022927"/>
    </source>
</evidence>
<sequence>MHFSIPDTQELTDNNGSTYLAYNLQANGWQHCSLRYRQLLHLHQMLQHDLPSNLLPSFPPKRLFPLSASQVEERRQALEKYVLALSQETRVLLNHNFNGFLACAQHESYTGGGAVEEVPIQVYLMNGQRIIINGTDAMQSQHLLQKVCNQISLSLELMNDFALFIVRKKDNELRLVKKLQNFECPYISLKSLRGSHRIVLRKNYWVSSSFYCDEERVISDLVGLGLVYGQVVAEVQFGWLLVSDEQHQILAQLQASGQKREYLKFASSLSNYGSLLFGPCIADFPVPNTKIYIAVGNNELSFRVKEFQKNSILEGNFRVTRIRCWRISTHQTGEDAVGSPADSPDSGEGSSSPLRTGDAPSNNNSSNNKTSNRQNSTASTSTSSGFSSSRSISNSSINNPADHEASAAGATSNGDSNSPGCTNSRPSSRHNHVDNPLQNQGSTGPLTDGAVARAQSSRGGNCINGGKGSCKENSKTISSLDNNGSSSWSSSLYRSSEETGAMLELSFECLMRSEKLRWVRVWSSQAVLMSLCLQSIVQHLLSADAGTNISTPPAAPTVTEQKISYIRRDGSSVMLYTHSSRQPRNNTGSLAALGELSLRRLTETLAEIGSSSSTSTSATVPASSAQQQQQQSSQQQHRQATGQYVVENSAFNTITDRHL</sequence>
<dbReference type="InterPro" id="IPR040842">
    <property type="entry name" value="SNX17/31_FERM"/>
</dbReference>
<dbReference type="PANTHER" id="PTHR12431">
    <property type="entry name" value="SORTING NEXIN 17 AND 27"/>
    <property type="match status" value="1"/>
</dbReference>
<dbReference type="SUPFAM" id="SSF64268">
    <property type="entry name" value="PX domain"/>
    <property type="match status" value="1"/>
</dbReference>
<keyword evidence="5" id="KW-0813">Transport</keyword>
<evidence type="ECO:0000256" key="8">
    <source>
        <dbReference type="ARBA" id="ARBA00023121"/>
    </source>
</evidence>
<keyword evidence="6" id="KW-0967">Endosome</keyword>
<evidence type="ECO:0000256" key="1">
    <source>
        <dbReference type="ARBA" id="ARBA00004180"/>
    </source>
</evidence>
<dbReference type="Gene3D" id="3.10.20.90">
    <property type="entry name" value="Phosphatidylinositol 3-kinase Catalytic Subunit, Chain A, domain 1"/>
    <property type="match status" value="1"/>
</dbReference>
<feature type="compositionally biased region" description="Low complexity" evidence="11">
    <location>
        <begin position="610"/>
        <end position="641"/>
    </location>
</feature>
<keyword evidence="7" id="KW-0653">Protein transport</keyword>
<evidence type="ECO:0000256" key="3">
    <source>
        <dbReference type="ARBA" id="ARBA00010883"/>
    </source>
</evidence>
<evidence type="ECO:0000256" key="9">
    <source>
        <dbReference type="ARBA" id="ARBA00023136"/>
    </source>
</evidence>
<dbReference type="PROSITE" id="PS50195">
    <property type="entry name" value="PX"/>
    <property type="match status" value="1"/>
</dbReference>
<proteinExistence type="evidence at transcript level"/>
<evidence type="ECO:0000256" key="2">
    <source>
        <dbReference type="ARBA" id="ARBA00004412"/>
    </source>
</evidence>
<evidence type="ECO:0000256" key="5">
    <source>
        <dbReference type="ARBA" id="ARBA00022448"/>
    </source>
</evidence>
<comment type="subcellular location">
    <subcellularLocation>
        <location evidence="1">Cytoplasmic vesicle membrane</location>
        <topology evidence="1">Peripheral membrane protein</topology>
        <orientation evidence="1">Cytoplasmic side</orientation>
    </subcellularLocation>
    <subcellularLocation>
        <location evidence="2">Early endosome</location>
    </subcellularLocation>
</comment>